<comment type="caution">
    <text evidence="1">The sequence shown here is derived from an EMBL/GenBank/DDBJ whole genome shotgun (WGS) entry which is preliminary data.</text>
</comment>
<sequence length="476" mass="50750">MPTALIVGSGPNGLAAGIELARNGVEVTVAEAADTIGGGMRSGEYTLPGLIHDHCAAIVPTAVSSPFMRSLDLAAHGVQWAWPEIDLAHPLDGGQAAVLTRSLADTARGFGVDGPRWQALMEPLVADYDTIAGDLLGPLVRIPDHPVKMARFGVAALAPASTFARLFATPQVRALFAGNAAHAWTPLTRPPSNGVALMFAVVAHRYGWPVVVGGTSKLADGLAGLLRSLGGRIEVGTPIVTHDQTRDFDLVMYDTGPRSVVGILGDELPQRIRRAYERYRYGAAAFKLDIAVHDGIPWSNENVRKAGTVHVCGGYAEVAYAEKETFHGLMPQRPFMIVGQQAVADPSRTTGGLVPIYAYAHVPRGYPGDPSALMLDQIERFAPGFRDRIEVVRAHGPADLLNANANFIDGDINGGSMDFRQFVGRPRLAVNPYRTGVDGHYLCSSSTPPGGGLHGMCGYHAARSALDYLARQHRHI</sequence>
<dbReference type="InterPro" id="IPR036188">
    <property type="entry name" value="FAD/NAD-bd_sf"/>
</dbReference>
<dbReference type="Gene3D" id="3.50.50.60">
    <property type="entry name" value="FAD/NAD(P)-binding domain"/>
    <property type="match status" value="1"/>
</dbReference>
<proteinExistence type="predicted"/>
<protein>
    <submittedName>
        <fullName evidence="1">NAD(P)/FAD-dependent oxidoreductase</fullName>
    </submittedName>
</protein>
<accession>A0A848L9Y0</accession>
<dbReference type="SUPFAM" id="SSF51905">
    <property type="entry name" value="FAD/NAD(P)-binding domain"/>
    <property type="match status" value="1"/>
</dbReference>
<dbReference type="Proteomes" id="UP000550729">
    <property type="component" value="Unassembled WGS sequence"/>
</dbReference>
<keyword evidence="2" id="KW-1185">Reference proteome</keyword>
<name>A0A848L9Y0_9ACTN</name>
<dbReference type="PRINTS" id="PR00411">
    <property type="entry name" value="PNDRDTASEI"/>
</dbReference>
<dbReference type="AlphaFoldDB" id="A0A848L9Y0"/>
<dbReference type="Pfam" id="PF13450">
    <property type="entry name" value="NAD_binding_8"/>
    <property type="match status" value="1"/>
</dbReference>
<dbReference type="RefSeq" id="WP_170197765.1">
    <property type="nucleotide sequence ID" value="NZ_JABBNB010000059.1"/>
</dbReference>
<dbReference type="PANTHER" id="PTHR10668">
    <property type="entry name" value="PHYTOENE DEHYDROGENASE"/>
    <property type="match status" value="1"/>
</dbReference>
<organism evidence="1 2">
    <name type="scientific">Gordonia asplenii</name>
    <dbReference type="NCBI Taxonomy" id="2725283"/>
    <lineage>
        <taxon>Bacteria</taxon>
        <taxon>Bacillati</taxon>
        <taxon>Actinomycetota</taxon>
        <taxon>Actinomycetes</taxon>
        <taxon>Mycobacteriales</taxon>
        <taxon>Gordoniaceae</taxon>
        <taxon>Gordonia</taxon>
    </lineage>
</organism>
<evidence type="ECO:0000313" key="1">
    <source>
        <dbReference type="EMBL" id="NMO05261.1"/>
    </source>
</evidence>
<gene>
    <name evidence="1" type="ORF">HH308_28985</name>
</gene>
<dbReference type="EMBL" id="JABBNB010000059">
    <property type="protein sequence ID" value="NMO05261.1"/>
    <property type="molecule type" value="Genomic_DNA"/>
</dbReference>
<evidence type="ECO:0000313" key="2">
    <source>
        <dbReference type="Proteomes" id="UP000550729"/>
    </source>
</evidence>
<reference evidence="1 2" key="1">
    <citation type="submission" date="2020-04" db="EMBL/GenBank/DDBJ databases">
        <title>Gordonia sp. nov. TBRC 11910.</title>
        <authorList>
            <person name="Suriyachadkun C."/>
        </authorList>
    </citation>
    <scope>NUCLEOTIDE SEQUENCE [LARGE SCALE GENOMIC DNA]</scope>
    <source>
        <strain evidence="1 2">TBRC 11910</strain>
    </source>
</reference>
<dbReference type="PANTHER" id="PTHR10668:SF105">
    <property type="entry name" value="DEHYDROGENASE-RELATED"/>
    <property type="match status" value="1"/>
</dbReference>